<dbReference type="InterPro" id="IPR016186">
    <property type="entry name" value="C-type_lectin-like/link_sf"/>
</dbReference>
<protein>
    <recommendedName>
        <fullName evidence="1">PAN-3 domain-containing protein</fullName>
    </recommendedName>
</protein>
<dbReference type="InterPro" id="IPR016187">
    <property type="entry name" value="CTDL_fold"/>
</dbReference>
<dbReference type="Pfam" id="PF08277">
    <property type="entry name" value="PAN_3"/>
    <property type="match status" value="1"/>
</dbReference>
<dbReference type="Gene3D" id="3.10.100.10">
    <property type="entry name" value="Mannose-Binding Protein A, subunit A"/>
    <property type="match status" value="1"/>
</dbReference>
<dbReference type="STRING" id="135651.G0NPD6"/>
<dbReference type="SMART" id="SM00605">
    <property type="entry name" value="CW"/>
    <property type="match status" value="1"/>
</dbReference>
<dbReference type="InterPro" id="IPR006583">
    <property type="entry name" value="PAN-3_domain"/>
</dbReference>
<dbReference type="OrthoDB" id="5878442at2759"/>
<sequence>MIKVFGTVSNGTNISSSDVTKECAEDCLTTLGCALAYFDQDGQCKFYFYSELITVIKGEDGNTVAFKAAVPDNSCPASLDSVDFSFTTETGKRVSWNQTSEYWRVGGCKDEWKLFRRKNNIIVCLEIIGSNKTIRAKAQDRCENRHKAKLSGIQSLEECYWVYQNFHLIGVGGDNQGVWIDGVRSCLDGVECSNFVWTDGYTEGYDALAESNADIKSDYSTPGNENYLMIASIRYDPAFPGRFQYITAVAEDLDLNLIRGFICGYRLN</sequence>
<name>G0NPD6_CAEBE</name>
<dbReference type="eggNOG" id="KOG4297">
    <property type="taxonomic scope" value="Eukaryota"/>
</dbReference>
<reference evidence="3" key="1">
    <citation type="submission" date="2011-07" db="EMBL/GenBank/DDBJ databases">
        <authorList>
            <consortium name="Caenorhabditis brenneri Sequencing and Analysis Consortium"/>
            <person name="Wilson R.K."/>
        </authorList>
    </citation>
    <scope>NUCLEOTIDE SEQUENCE [LARGE SCALE GENOMIC DNA]</scope>
    <source>
        <strain evidence="3">PB2801</strain>
    </source>
</reference>
<dbReference type="Proteomes" id="UP000008068">
    <property type="component" value="Unassembled WGS sequence"/>
</dbReference>
<accession>G0NPD6</accession>
<dbReference type="EMBL" id="GL379920">
    <property type="protein sequence ID" value="EGT35172.1"/>
    <property type="molecule type" value="Genomic_DNA"/>
</dbReference>
<proteinExistence type="predicted"/>
<evidence type="ECO:0000259" key="1">
    <source>
        <dbReference type="SMART" id="SM00605"/>
    </source>
</evidence>
<dbReference type="HOGENOM" id="CLU_078891_0_0_1"/>
<evidence type="ECO:0000313" key="2">
    <source>
        <dbReference type="EMBL" id="EGT35172.1"/>
    </source>
</evidence>
<dbReference type="PANTHER" id="PTHR47629">
    <property type="entry name" value="C-TYPE LECTIN-RELATED"/>
    <property type="match status" value="1"/>
</dbReference>
<dbReference type="InParanoid" id="G0NPD6"/>
<dbReference type="OMA" id="CPASYND"/>
<keyword evidence="3" id="KW-1185">Reference proteome</keyword>
<feature type="domain" description="PAN-3" evidence="1">
    <location>
        <begin position="1"/>
        <end position="104"/>
    </location>
</feature>
<dbReference type="AlphaFoldDB" id="G0NPD6"/>
<organism evidence="3">
    <name type="scientific">Caenorhabditis brenneri</name>
    <name type="common">Nematode worm</name>
    <dbReference type="NCBI Taxonomy" id="135651"/>
    <lineage>
        <taxon>Eukaryota</taxon>
        <taxon>Metazoa</taxon>
        <taxon>Ecdysozoa</taxon>
        <taxon>Nematoda</taxon>
        <taxon>Chromadorea</taxon>
        <taxon>Rhabditida</taxon>
        <taxon>Rhabditina</taxon>
        <taxon>Rhabditomorpha</taxon>
        <taxon>Rhabditoidea</taxon>
        <taxon>Rhabditidae</taxon>
        <taxon>Peloderinae</taxon>
        <taxon>Caenorhabditis</taxon>
    </lineage>
</organism>
<dbReference type="SUPFAM" id="SSF56436">
    <property type="entry name" value="C-type lectin-like"/>
    <property type="match status" value="1"/>
</dbReference>
<dbReference type="PANTHER" id="PTHR47629:SF5">
    <property type="entry name" value="C-TYPE LECTIN-RELATED"/>
    <property type="match status" value="1"/>
</dbReference>
<gene>
    <name evidence="2" type="ORF">CAEBREN_01872</name>
</gene>
<evidence type="ECO:0000313" key="3">
    <source>
        <dbReference type="Proteomes" id="UP000008068"/>
    </source>
</evidence>